<name>A0A699U3I4_TANCI</name>
<feature type="non-terminal residue" evidence="1">
    <location>
        <position position="1"/>
    </location>
</feature>
<dbReference type="AlphaFoldDB" id="A0A699U3I4"/>
<proteinExistence type="predicted"/>
<dbReference type="EMBL" id="BKCJ011294311">
    <property type="protein sequence ID" value="GFD16593.1"/>
    <property type="molecule type" value="Genomic_DNA"/>
</dbReference>
<evidence type="ECO:0008006" key="2">
    <source>
        <dbReference type="Google" id="ProtNLM"/>
    </source>
</evidence>
<sequence>DVKTAFLNGNLREDVYVSQPDGFVDPDNLNHVLSASYTIHLQKRLLLVQIYVNDIIFAAFTPKLCDLFAKIVCSIFKMPMMGEISFFLGL</sequence>
<comment type="caution">
    <text evidence="1">The sequence shown here is derived from an EMBL/GenBank/DDBJ whole genome shotgun (WGS) entry which is preliminary data.</text>
</comment>
<organism evidence="1">
    <name type="scientific">Tanacetum cinerariifolium</name>
    <name type="common">Dalmatian daisy</name>
    <name type="synonym">Chrysanthemum cinerariifolium</name>
    <dbReference type="NCBI Taxonomy" id="118510"/>
    <lineage>
        <taxon>Eukaryota</taxon>
        <taxon>Viridiplantae</taxon>
        <taxon>Streptophyta</taxon>
        <taxon>Embryophyta</taxon>
        <taxon>Tracheophyta</taxon>
        <taxon>Spermatophyta</taxon>
        <taxon>Magnoliopsida</taxon>
        <taxon>eudicotyledons</taxon>
        <taxon>Gunneridae</taxon>
        <taxon>Pentapetalae</taxon>
        <taxon>asterids</taxon>
        <taxon>campanulids</taxon>
        <taxon>Asterales</taxon>
        <taxon>Asteraceae</taxon>
        <taxon>Asteroideae</taxon>
        <taxon>Anthemideae</taxon>
        <taxon>Anthemidinae</taxon>
        <taxon>Tanacetum</taxon>
    </lineage>
</organism>
<protein>
    <recommendedName>
        <fullName evidence="2">Retrovirus-related Pol polyprotein from transposon TNT 1-94</fullName>
    </recommendedName>
</protein>
<accession>A0A699U3I4</accession>
<evidence type="ECO:0000313" key="1">
    <source>
        <dbReference type="EMBL" id="GFD16593.1"/>
    </source>
</evidence>
<reference evidence="1" key="1">
    <citation type="journal article" date="2019" name="Sci. Rep.">
        <title>Draft genome of Tanacetum cinerariifolium, the natural source of mosquito coil.</title>
        <authorList>
            <person name="Yamashiro T."/>
            <person name="Shiraishi A."/>
            <person name="Satake H."/>
            <person name="Nakayama K."/>
        </authorList>
    </citation>
    <scope>NUCLEOTIDE SEQUENCE</scope>
</reference>
<gene>
    <name evidence="1" type="ORF">Tci_888562</name>
</gene>